<protein>
    <recommendedName>
        <fullName evidence="4">Phosphoinositide phospholipase C</fullName>
        <ecNumber evidence="4">3.1.4.11</ecNumber>
    </recommendedName>
</protein>
<evidence type="ECO:0000256" key="3">
    <source>
        <dbReference type="ARBA" id="ARBA00023224"/>
    </source>
</evidence>
<dbReference type="PROSITE" id="PS50008">
    <property type="entry name" value="PIPLC_Y_DOMAIN"/>
    <property type="match status" value="1"/>
</dbReference>
<dbReference type="Pfam" id="PF00388">
    <property type="entry name" value="PI-PLC-X"/>
    <property type="match status" value="1"/>
</dbReference>
<feature type="domain" description="PI-PLC Y-box" evidence="6">
    <location>
        <begin position="431"/>
        <end position="488"/>
    </location>
</feature>
<dbReference type="Pfam" id="PF00387">
    <property type="entry name" value="PI-PLC-Y"/>
    <property type="match status" value="1"/>
</dbReference>
<dbReference type="PRINTS" id="PR00390">
    <property type="entry name" value="PHPHLIPASEC"/>
</dbReference>
<dbReference type="Pfam" id="PF00168">
    <property type="entry name" value="C2"/>
    <property type="match status" value="1"/>
</dbReference>
<dbReference type="PROSITE" id="PS50004">
    <property type="entry name" value="C2"/>
    <property type="match status" value="1"/>
</dbReference>
<dbReference type="PROSITE" id="PS50007">
    <property type="entry name" value="PIPLC_X_DOMAIN"/>
    <property type="match status" value="1"/>
</dbReference>
<dbReference type="SUPFAM" id="SSF51695">
    <property type="entry name" value="PLC-like phosphodiesterases"/>
    <property type="match status" value="1"/>
</dbReference>
<reference evidence="8" key="1">
    <citation type="submission" date="2022-11" db="UniProtKB">
        <authorList>
            <consortium name="WormBaseParasite"/>
        </authorList>
    </citation>
    <scope>IDENTIFICATION</scope>
</reference>
<dbReference type="EC" id="3.1.4.11" evidence="4"/>
<evidence type="ECO:0000256" key="2">
    <source>
        <dbReference type="ARBA" id="ARBA00022490"/>
    </source>
</evidence>
<accession>A0A914Z205</accession>
<dbReference type="GO" id="GO:0005737">
    <property type="term" value="C:cytoplasm"/>
    <property type="evidence" value="ECO:0007669"/>
    <property type="project" value="UniProtKB-SubCell"/>
</dbReference>
<name>A0A914Z205_9BILA</name>
<evidence type="ECO:0000256" key="4">
    <source>
        <dbReference type="RuleBase" id="RU361133"/>
    </source>
</evidence>
<comment type="subcellular location">
    <subcellularLocation>
        <location evidence="1">Cytoplasm</location>
    </subcellularLocation>
</comment>
<dbReference type="GO" id="GO:0048015">
    <property type="term" value="P:phosphatidylinositol-mediated signaling"/>
    <property type="evidence" value="ECO:0007669"/>
    <property type="project" value="TreeGrafter"/>
</dbReference>
<dbReference type="Gene3D" id="3.20.20.190">
    <property type="entry name" value="Phosphatidylinositol (PI) phosphodiesterase"/>
    <property type="match status" value="1"/>
</dbReference>
<dbReference type="PANTHER" id="PTHR10336">
    <property type="entry name" value="PHOSPHOINOSITIDE-SPECIFIC PHOSPHOLIPASE C FAMILY PROTEIN"/>
    <property type="match status" value="1"/>
</dbReference>
<dbReference type="SMART" id="SM00239">
    <property type="entry name" value="C2"/>
    <property type="match status" value="1"/>
</dbReference>
<evidence type="ECO:0000313" key="7">
    <source>
        <dbReference type="Proteomes" id="UP000887577"/>
    </source>
</evidence>
<dbReference type="InterPro" id="IPR017946">
    <property type="entry name" value="PLC-like_Pdiesterase_TIM-brl"/>
</dbReference>
<dbReference type="PANTHER" id="PTHR10336:SF196">
    <property type="entry name" value="PHOSPHOINOSITIDE PHOSPHOLIPASE C"/>
    <property type="match status" value="1"/>
</dbReference>
<feature type="domain" description="C2" evidence="5">
    <location>
        <begin position="486"/>
        <end position="602"/>
    </location>
</feature>
<evidence type="ECO:0000256" key="1">
    <source>
        <dbReference type="ARBA" id="ARBA00004496"/>
    </source>
</evidence>
<sequence length="602" mass="68341">MQEECAFSIIYGDDYMCLDLIALSPDDANIWVTGLMALTSGPKVENQPSGSMATLRERWLESAFDEADSEKKGYVSEKSAVRLIRSISPRLIVNRVKQKVKEVSTSCLNEALRGRIDKEQFIDIYKDVATRPEVYFLMVRYANKDYLSIKDLQIFLETEQGVVTATKEECAQLIQQFEPSQEAKDNSLMTIDGFTNFLLSEDSSIFDQSQRNVCHDMDHPLSHYFIASSFNTYLVEDQIKGPSSVDGFISALKRCCRFIELDVWEPDEETELHEPIIFHGGTQTSKLALSAALSTINDLAFEKSSYPLLIRLEHHLSIKWQQYLVDSLLAYFGTKLYLPFKDSIDWTLPENPATPEKFKNKILLVGNKHHPENPTKIWDIGDAIEEDEGYDLQNGKMHKERKTEIIKSLSDLIPPFLESKHIKELSSFTNPTDVRIDSSNMNPQEFWNFGLNIVALNYQTPGLMMDLQEGKFAANGGCGYVLKPTVMRDDIFTPLEKLPFTPQILHLKILSAQQLPRPRGSTAKGDSADPFVVIEVFGIPADCAEERTKTIRNDSFNPSFDENFQFEISVPELALVRFLVLDDDYIGDDFIGQYTATATFHC</sequence>
<keyword evidence="4" id="KW-0378">Hydrolase</keyword>
<dbReference type="GO" id="GO:0016042">
    <property type="term" value="P:lipid catabolic process"/>
    <property type="evidence" value="ECO:0007669"/>
    <property type="project" value="UniProtKB-KW"/>
</dbReference>
<keyword evidence="4" id="KW-0442">Lipid degradation</keyword>
<dbReference type="CDD" id="cd00275">
    <property type="entry name" value="C2_PLC_like"/>
    <property type="match status" value="1"/>
</dbReference>
<keyword evidence="4" id="KW-0443">Lipid metabolism</keyword>
<keyword evidence="7" id="KW-1185">Reference proteome</keyword>
<keyword evidence="3" id="KW-0807">Transducer</keyword>
<proteinExistence type="predicted"/>
<dbReference type="InterPro" id="IPR001192">
    <property type="entry name" value="PI-PLC_fam"/>
</dbReference>
<dbReference type="Proteomes" id="UP000887577">
    <property type="component" value="Unplaced"/>
</dbReference>
<dbReference type="Gene3D" id="2.30.29.30">
    <property type="entry name" value="Pleckstrin-homology domain (PH domain)/Phosphotyrosine-binding domain (PTB)"/>
    <property type="match status" value="1"/>
</dbReference>
<dbReference type="Gene3D" id="2.60.40.150">
    <property type="entry name" value="C2 domain"/>
    <property type="match status" value="1"/>
</dbReference>
<dbReference type="InterPro" id="IPR011993">
    <property type="entry name" value="PH-like_dom_sf"/>
</dbReference>
<dbReference type="InterPro" id="IPR015359">
    <property type="entry name" value="PLC_EF-hand-like"/>
</dbReference>
<dbReference type="InterPro" id="IPR000008">
    <property type="entry name" value="C2_dom"/>
</dbReference>
<dbReference type="SMART" id="SM00148">
    <property type="entry name" value="PLCXc"/>
    <property type="match status" value="1"/>
</dbReference>
<dbReference type="GO" id="GO:0032228">
    <property type="term" value="P:regulation of synaptic transmission, GABAergic"/>
    <property type="evidence" value="ECO:0007669"/>
    <property type="project" value="TreeGrafter"/>
</dbReference>
<dbReference type="InterPro" id="IPR000909">
    <property type="entry name" value="PLipase_C_PInositol-sp_X_dom"/>
</dbReference>
<evidence type="ECO:0000259" key="5">
    <source>
        <dbReference type="PROSITE" id="PS50004"/>
    </source>
</evidence>
<keyword evidence="2" id="KW-0963">Cytoplasm</keyword>
<dbReference type="GO" id="GO:0004435">
    <property type="term" value="F:phosphatidylinositol-4,5-bisphosphate phospholipase C activity"/>
    <property type="evidence" value="ECO:0007669"/>
    <property type="project" value="UniProtKB-EC"/>
</dbReference>
<dbReference type="GO" id="GO:0051209">
    <property type="term" value="P:release of sequestered calcium ion into cytosol"/>
    <property type="evidence" value="ECO:0007669"/>
    <property type="project" value="TreeGrafter"/>
</dbReference>
<evidence type="ECO:0000313" key="8">
    <source>
        <dbReference type="WBParaSite" id="PSU_v2.g6396.t1"/>
    </source>
</evidence>
<dbReference type="SMART" id="SM00149">
    <property type="entry name" value="PLCYc"/>
    <property type="match status" value="1"/>
</dbReference>
<dbReference type="WBParaSite" id="PSU_v2.g6396.t1">
    <property type="protein sequence ID" value="PSU_v2.g6396.t1"/>
    <property type="gene ID" value="PSU_v2.g6396"/>
</dbReference>
<dbReference type="InterPro" id="IPR035892">
    <property type="entry name" value="C2_domain_sf"/>
</dbReference>
<dbReference type="InterPro" id="IPR001711">
    <property type="entry name" value="PLipase_C_Pinositol-sp_Y"/>
</dbReference>
<dbReference type="Pfam" id="PF09279">
    <property type="entry name" value="EF-hand_like"/>
    <property type="match status" value="1"/>
</dbReference>
<dbReference type="SUPFAM" id="SSF49562">
    <property type="entry name" value="C2 domain (Calcium/lipid-binding domain, CaLB)"/>
    <property type="match status" value="1"/>
</dbReference>
<dbReference type="CDD" id="cd16206">
    <property type="entry name" value="EFh_PRIP"/>
    <property type="match status" value="1"/>
</dbReference>
<comment type="catalytic activity">
    <reaction evidence="4">
        <text>a 1,2-diacyl-sn-glycero-3-phospho-(1D-myo-inositol-4,5-bisphosphate) + H2O = 1D-myo-inositol 1,4,5-trisphosphate + a 1,2-diacyl-sn-glycerol + H(+)</text>
        <dbReference type="Rhea" id="RHEA:33179"/>
        <dbReference type="ChEBI" id="CHEBI:15377"/>
        <dbReference type="ChEBI" id="CHEBI:15378"/>
        <dbReference type="ChEBI" id="CHEBI:17815"/>
        <dbReference type="ChEBI" id="CHEBI:58456"/>
        <dbReference type="ChEBI" id="CHEBI:203600"/>
        <dbReference type="EC" id="3.1.4.11"/>
    </reaction>
</comment>
<dbReference type="SUPFAM" id="SSF47473">
    <property type="entry name" value="EF-hand"/>
    <property type="match status" value="1"/>
</dbReference>
<dbReference type="CDD" id="cd08558">
    <property type="entry name" value="PI-PLCc_eukaryota"/>
    <property type="match status" value="1"/>
</dbReference>
<dbReference type="InterPro" id="IPR011992">
    <property type="entry name" value="EF-hand-dom_pair"/>
</dbReference>
<dbReference type="GO" id="GO:0007214">
    <property type="term" value="P:gamma-aminobutyric acid signaling pathway"/>
    <property type="evidence" value="ECO:0007669"/>
    <property type="project" value="TreeGrafter"/>
</dbReference>
<dbReference type="SUPFAM" id="SSF50729">
    <property type="entry name" value="PH domain-like"/>
    <property type="match status" value="1"/>
</dbReference>
<dbReference type="FunFam" id="1.10.238.10:FF:000005">
    <property type="entry name" value="Phosphoinositide phospholipase C"/>
    <property type="match status" value="1"/>
</dbReference>
<dbReference type="AlphaFoldDB" id="A0A914Z205"/>
<dbReference type="GO" id="GO:0046488">
    <property type="term" value="P:phosphatidylinositol metabolic process"/>
    <property type="evidence" value="ECO:0007669"/>
    <property type="project" value="TreeGrafter"/>
</dbReference>
<dbReference type="Gene3D" id="1.10.238.10">
    <property type="entry name" value="EF-hand"/>
    <property type="match status" value="1"/>
</dbReference>
<organism evidence="7 8">
    <name type="scientific">Panagrolaimus superbus</name>
    <dbReference type="NCBI Taxonomy" id="310955"/>
    <lineage>
        <taxon>Eukaryota</taxon>
        <taxon>Metazoa</taxon>
        <taxon>Ecdysozoa</taxon>
        <taxon>Nematoda</taxon>
        <taxon>Chromadorea</taxon>
        <taxon>Rhabditida</taxon>
        <taxon>Tylenchina</taxon>
        <taxon>Panagrolaimomorpha</taxon>
        <taxon>Panagrolaimoidea</taxon>
        <taxon>Panagrolaimidae</taxon>
        <taxon>Panagrolaimus</taxon>
    </lineage>
</organism>
<evidence type="ECO:0000259" key="6">
    <source>
        <dbReference type="PROSITE" id="PS50008"/>
    </source>
</evidence>